<comment type="subcellular location">
    <subcellularLocation>
        <location evidence="1">Nucleus</location>
    </subcellularLocation>
</comment>
<keyword evidence="1" id="KW-0507">mRNA processing</keyword>
<keyword evidence="1" id="KW-0808">Transferase</keyword>
<keyword evidence="1" id="KW-0508">mRNA splicing</keyword>
<evidence type="ECO:0000313" key="3">
    <source>
        <dbReference type="Proteomes" id="UP001157006"/>
    </source>
</evidence>
<sequence length="165" mass="18382">MRSKNCTVRSSLAEKSYLLYYFGEPNTAPVHSNGKRVTDYAKLAPNAEKLHPGISSSIITELTDCNAALSQQRKKRQIPATLALVEALETYSHISSHPFHKANKQGIITLDILHSKDTVIFYYPLGQILVTLSGHFKKVTSLKFVGHKESEIPGSKSTYILRIEP</sequence>
<evidence type="ECO:0000313" key="2">
    <source>
        <dbReference type="EMBL" id="CAI8595546.1"/>
    </source>
</evidence>
<dbReference type="PANTHER" id="PTHR43995:SF1">
    <property type="entry name" value="PRE-MRNA-PROCESSING FACTOR 19"/>
    <property type="match status" value="1"/>
</dbReference>
<dbReference type="GO" id="GO:0000398">
    <property type="term" value="P:mRNA splicing, via spliceosome"/>
    <property type="evidence" value="ECO:0007669"/>
    <property type="project" value="InterPro"/>
</dbReference>
<keyword evidence="3" id="KW-1185">Reference proteome</keyword>
<dbReference type="GO" id="GO:0070534">
    <property type="term" value="P:protein K63-linked ubiquitination"/>
    <property type="evidence" value="ECO:0007669"/>
    <property type="project" value="UniProtKB-UniRule"/>
</dbReference>
<dbReference type="GO" id="GO:0071006">
    <property type="term" value="C:U2-type catalytic step 1 spliceosome"/>
    <property type="evidence" value="ECO:0007669"/>
    <property type="project" value="TreeGrafter"/>
</dbReference>
<name>A0AAV0ZCA8_VICFA</name>
<dbReference type="InterPro" id="IPR038959">
    <property type="entry name" value="Prp19"/>
</dbReference>
<keyword evidence="1" id="KW-0539">Nucleus</keyword>
<organism evidence="2 3">
    <name type="scientific">Vicia faba</name>
    <name type="common">Broad bean</name>
    <name type="synonym">Faba vulgaris</name>
    <dbReference type="NCBI Taxonomy" id="3906"/>
    <lineage>
        <taxon>Eukaryota</taxon>
        <taxon>Viridiplantae</taxon>
        <taxon>Streptophyta</taxon>
        <taxon>Embryophyta</taxon>
        <taxon>Tracheophyta</taxon>
        <taxon>Spermatophyta</taxon>
        <taxon>Magnoliopsida</taxon>
        <taxon>eudicotyledons</taxon>
        <taxon>Gunneridae</taxon>
        <taxon>Pentapetalae</taxon>
        <taxon>rosids</taxon>
        <taxon>fabids</taxon>
        <taxon>Fabales</taxon>
        <taxon>Fabaceae</taxon>
        <taxon>Papilionoideae</taxon>
        <taxon>50 kb inversion clade</taxon>
        <taxon>NPAAA clade</taxon>
        <taxon>Hologalegina</taxon>
        <taxon>IRL clade</taxon>
        <taxon>Fabeae</taxon>
        <taxon>Vicia</taxon>
    </lineage>
</organism>
<keyword evidence="1" id="KW-0747">Spliceosome</keyword>
<keyword evidence="1" id="KW-0227">DNA damage</keyword>
<dbReference type="GO" id="GO:0005737">
    <property type="term" value="C:cytoplasm"/>
    <property type="evidence" value="ECO:0007669"/>
    <property type="project" value="TreeGrafter"/>
</dbReference>
<comment type="function">
    <text evidence="1">Ubiquitin-protein ligase which is mainly involved pre-mRNA splicing and DNA repair. Required for pre-mRNA splicing as component of the spliceosome.</text>
</comment>
<dbReference type="GO" id="GO:0000974">
    <property type="term" value="C:Prp19 complex"/>
    <property type="evidence" value="ECO:0007669"/>
    <property type="project" value="UniProtKB-UniRule"/>
</dbReference>
<reference evidence="2 3" key="1">
    <citation type="submission" date="2023-01" db="EMBL/GenBank/DDBJ databases">
        <authorList>
            <person name="Kreplak J."/>
        </authorList>
    </citation>
    <scope>NUCLEOTIDE SEQUENCE [LARGE SCALE GENOMIC DNA]</scope>
</reference>
<dbReference type="EMBL" id="OX451735">
    <property type="protein sequence ID" value="CAI8595546.1"/>
    <property type="molecule type" value="Genomic_DNA"/>
</dbReference>
<dbReference type="GO" id="GO:0006281">
    <property type="term" value="P:DNA repair"/>
    <property type="evidence" value="ECO:0007669"/>
    <property type="project" value="UniProtKB-KW"/>
</dbReference>
<accession>A0AAV0ZCA8</accession>
<comment type="subunit">
    <text evidence="1">Homotetramer.</text>
</comment>
<comment type="catalytic activity">
    <reaction evidence="1">
        <text>S-ubiquitinyl-[E2 ubiquitin-conjugating enzyme]-L-cysteine + [acceptor protein]-L-lysine = [E2 ubiquitin-conjugating enzyme]-L-cysteine + N(6)-ubiquitinyl-[acceptor protein]-L-lysine.</text>
        <dbReference type="EC" id="2.3.2.27"/>
    </reaction>
</comment>
<dbReference type="AlphaFoldDB" id="A0AAV0ZCA8"/>
<dbReference type="Proteomes" id="UP001157006">
    <property type="component" value="Chromosome 1S"/>
</dbReference>
<dbReference type="PANTHER" id="PTHR43995">
    <property type="entry name" value="PRE-MRNA-PROCESSING FACTOR 19"/>
    <property type="match status" value="1"/>
</dbReference>
<keyword evidence="1" id="KW-0833">Ubl conjugation pathway</keyword>
<comment type="pathway">
    <text evidence="1">Protein modification; protein ubiquitination.</text>
</comment>
<dbReference type="GO" id="GO:0061630">
    <property type="term" value="F:ubiquitin protein ligase activity"/>
    <property type="evidence" value="ECO:0007669"/>
    <property type="project" value="UniProtKB-UniRule"/>
</dbReference>
<comment type="similarity">
    <text evidence="1">Belongs to the WD repeat PRP19 family.</text>
</comment>
<protein>
    <recommendedName>
        <fullName evidence="1">Pre-mRNA-processing factor 19</fullName>
        <ecNumber evidence="1">2.3.2.27</ecNumber>
    </recommendedName>
</protein>
<gene>
    <name evidence="2" type="ORF">VFH_I196080</name>
</gene>
<dbReference type="EC" id="2.3.2.27" evidence="1"/>
<keyword evidence="1" id="KW-0234">DNA repair</keyword>
<evidence type="ECO:0000256" key="1">
    <source>
        <dbReference type="RuleBase" id="RU367101"/>
    </source>
</evidence>
<proteinExistence type="inferred from homology"/>